<dbReference type="EMBL" id="UYRS01006397">
    <property type="protein sequence ID" value="VDK27531.1"/>
    <property type="molecule type" value="Genomic_DNA"/>
</dbReference>
<dbReference type="AlphaFoldDB" id="A0A0R3W0G3"/>
<evidence type="ECO:0000313" key="3">
    <source>
        <dbReference type="WBParaSite" id="TASK_0000315701-mRNA-1"/>
    </source>
</evidence>
<dbReference type="Proteomes" id="UP000282613">
    <property type="component" value="Unassembled WGS sequence"/>
</dbReference>
<proteinExistence type="predicted"/>
<reference evidence="1 2" key="2">
    <citation type="submission" date="2018-11" db="EMBL/GenBank/DDBJ databases">
        <authorList>
            <consortium name="Pathogen Informatics"/>
        </authorList>
    </citation>
    <scope>NUCLEOTIDE SEQUENCE [LARGE SCALE GENOMIC DNA]</scope>
</reference>
<gene>
    <name evidence="1" type="ORF">TASK_LOCUS3158</name>
</gene>
<sequence>MPLIDCSFHYTLDEDGVRQVVTVPPDTEELARASFKPDKIEELMAHFDFTSLLLKTCDQVSHVVECAPTVRRVSRGLYTSLQLNDWKASYHGWFPILNLVSRLVVRRLFCTNIFLPIHFEISSKCFTRLPVY</sequence>
<dbReference type="OrthoDB" id="10566055at2759"/>
<keyword evidence="2" id="KW-1185">Reference proteome</keyword>
<dbReference type="WBParaSite" id="TASK_0000315701-mRNA-1">
    <property type="protein sequence ID" value="TASK_0000315701-mRNA-1"/>
    <property type="gene ID" value="TASK_0000315701"/>
</dbReference>
<reference evidence="3" key="1">
    <citation type="submission" date="2017-02" db="UniProtKB">
        <authorList>
            <consortium name="WormBaseParasite"/>
        </authorList>
    </citation>
    <scope>IDENTIFICATION</scope>
</reference>
<protein>
    <submittedName>
        <fullName evidence="3">DIOX_N domain-containing protein</fullName>
    </submittedName>
</protein>
<name>A0A0R3W0G3_TAEAS</name>
<evidence type="ECO:0000313" key="1">
    <source>
        <dbReference type="EMBL" id="VDK27531.1"/>
    </source>
</evidence>
<organism evidence="3">
    <name type="scientific">Taenia asiatica</name>
    <name type="common">Asian tapeworm</name>
    <dbReference type="NCBI Taxonomy" id="60517"/>
    <lineage>
        <taxon>Eukaryota</taxon>
        <taxon>Metazoa</taxon>
        <taxon>Spiralia</taxon>
        <taxon>Lophotrochozoa</taxon>
        <taxon>Platyhelminthes</taxon>
        <taxon>Cestoda</taxon>
        <taxon>Eucestoda</taxon>
        <taxon>Cyclophyllidea</taxon>
        <taxon>Taeniidae</taxon>
        <taxon>Taenia</taxon>
    </lineage>
</organism>
<evidence type="ECO:0000313" key="2">
    <source>
        <dbReference type="Proteomes" id="UP000282613"/>
    </source>
</evidence>
<accession>A0A0R3W0G3</accession>